<feature type="region of interest" description="Disordered" evidence="1">
    <location>
        <begin position="70"/>
        <end position="95"/>
    </location>
</feature>
<reference evidence="2 3" key="1">
    <citation type="journal article" date="2015" name="Genome Biol. Evol.">
        <title>Comparative Genomics of a Bacterivorous Green Alga Reveals Evolutionary Causalities and Consequences of Phago-Mixotrophic Mode of Nutrition.</title>
        <authorList>
            <person name="Burns J.A."/>
            <person name="Paasch A."/>
            <person name="Narechania A."/>
            <person name="Kim E."/>
        </authorList>
    </citation>
    <scope>NUCLEOTIDE SEQUENCE [LARGE SCALE GENOMIC DNA]</scope>
    <source>
        <strain evidence="2 3">PLY_AMNH</strain>
    </source>
</reference>
<accession>A0AAE0BX70</accession>
<proteinExistence type="predicted"/>
<evidence type="ECO:0000313" key="3">
    <source>
        <dbReference type="Proteomes" id="UP001190700"/>
    </source>
</evidence>
<dbReference type="EMBL" id="LGRX02032845">
    <property type="protein sequence ID" value="KAK3243455.1"/>
    <property type="molecule type" value="Genomic_DNA"/>
</dbReference>
<evidence type="ECO:0000256" key="1">
    <source>
        <dbReference type="SAM" id="MobiDB-lite"/>
    </source>
</evidence>
<dbReference type="Proteomes" id="UP001190700">
    <property type="component" value="Unassembled WGS sequence"/>
</dbReference>
<gene>
    <name evidence="2" type="ORF">CYMTET_46893</name>
</gene>
<name>A0AAE0BX70_9CHLO</name>
<evidence type="ECO:0000313" key="2">
    <source>
        <dbReference type="EMBL" id="KAK3243455.1"/>
    </source>
</evidence>
<dbReference type="AlphaFoldDB" id="A0AAE0BX70"/>
<protein>
    <submittedName>
        <fullName evidence="2">Uncharacterized protein</fullName>
    </submittedName>
</protein>
<sequence length="136" mass="14339">MSNTLDMSAYCANIALGELTSWSLEPPLAENMKRVLENMSIALTKEVKYIAAAKAAVSALGAEDGAGAVGQDLRRSSQEQPAAGAQIKGSDGTGAVGQHMLYPRGVALPDDWKDCLINEGYVVGHLQDNRTPHAEA</sequence>
<organism evidence="2 3">
    <name type="scientific">Cymbomonas tetramitiformis</name>
    <dbReference type="NCBI Taxonomy" id="36881"/>
    <lineage>
        <taxon>Eukaryota</taxon>
        <taxon>Viridiplantae</taxon>
        <taxon>Chlorophyta</taxon>
        <taxon>Pyramimonadophyceae</taxon>
        <taxon>Pyramimonadales</taxon>
        <taxon>Pyramimonadaceae</taxon>
        <taxon>Cymbomonas</taxon>
    </lineage>
</organism>
<keyword evidence="3" id="KW-1185">Reference proteome</keyword>
<comment type="caution">
    <text evidence="2">The sequence shown here is derived from an EMBL/GenBank/DDBJ whole genome shotgun (WGS) entry which is preliminary data.</text>
</comment>